<reference evidence="4 5" key="1">
    <citation type="submission" date="2019-08" db="EMBL/GenBank/DDBJ databases">
        <title>In-depth cultivation of the pig gut microbiome towards novel bacterial diversity and tailored functional studies.</title>
        <authorList>
            <person name="Wylensek D."/>
            <person name="Hitch T.C.A."/>
            <person name="Clavel T."/>
        </authorList>
    </citation>
    <scope>NUCLEOTIDE SEQUENCE [LARGE SCALE GENOMIC DNA]</scope>
    <source>
        <strain evidence="4 5">Oil+RF-744-WCA-WT-13</strain>
    </source>
</reference>
<feature type="compositionally biased region" description="Low complexity" evidence="2">
    <location>
        <begin position="1"/>
        <end position="25"/>
    </location>
</feature>
<feature type="compositionally biased region" description="Polar residues" evidence="2">
    <location>
        <begin position="26"/>
        <end position="38"/>
    </location>
</feature>
<dbReference type="InterPro" id="IPR050902">
    <property type="entry name" value="ABC_Transporter_SBP"/>
</dbReference>
<evidence type="ECO:0000256" key="1">
    <source>
        <dbReference type="ARBA" id="ARBA00008814"/>
    </source>
</evidence>
<evidence type="ECO:0000256" key="2">
    <source>
        <dbReference type="SAM" id="MobiDB-lite"/>
    </source>
</evidence>
<name>A0A7X2P9W0_9FIRM</name>
<accession>A0A7X2P9W0</accession>
<gene>
    <name evidence="4" type="ORF">FYJ60_11410</name>
</gene>
<feature type="compositionally biased region" description="Low complexity" evidence="2">
    <location>
        <begin position="50"/>
        <end position="67"/>
    </location>
</feature>
<feature type="domain" description="Fe/B12 periplasmic-binding" evidence="3">
    <location>
        <begin position="186"/>
        <end position="393"/>
    </location>
</feature>
<dbReference type="Gene3D" id="3.40.50.1980">
    <property type="entry name" value="Nitrogenase molybdenum iron protein domain"/>
    <property type="match status" value="2"/>
</dbReference>
<protein>
    <submittedName>
        <fullName evidence="4">ABC transporter substrate-binding protein</fullName>
    </submittedName>
</protein>
<evidence type="ECO:0000259" key="3">
    <source>
        <dbReference type="Pfam" id="PF01497"/>
    </source>
</evidence>
<evidence type="ECO:0000313" key="5">
    <source>
        <dbReference type="Proteomes" id="UP000466864"/>
    </source>
</evidence>
<dbReference type="PANTHER" id="PTHR30535">
    <property type="entry name" value="VITAMIN B12-BINDING PROTEIN"/>
    <property type="match status" value="1"/>
</dbReference>
<proteinExistence type="inferred from homology"/>
<dbReference type="AlphaFoldDB" id="A0A7X2P9W0"/>
<dbReference type="InterPro" id="IPR002491">
    <property type="entry name" value="ABC_transptr_periplasmic_BD"/>
</dbReference>
<keyword evidence="5" id="KW-1185">Reference proteome</keyword>
<comment type="caution">
    <text evidence="4">The sequence shown here is derived from an EMBL/GenBank/DDBJ whole genome shotgun (WGS) entry which is preliminary data.</text>
</comment>
<dbReference type="PANTHER" id="PTHR30535:SF34">
    <property type="entry name" value="MOLYBDATE-BINDING PROTEIN MOLA"/>
    <property type="match status" value="1"/>
</dbReference>
<sequence length="433" mass="45917">MTGCGASSGTAVSASSGTAQSSSVTETAGNSENITSGSAVEKGETVPAASSSESVNTSSGGAASSKASEAEAETTLQTVNDPDNAPKIDGLTYTGTMVLQYATCFNVYYYEDGYKLLSVPKSGDYLLVPDGKEAPDGLSDDITVIKQPHNIYLAATSAMSLFCALDSLDVITMCGIEADNWTIDAAKKAMEDGSIVFAGKYSEPDYETMVGKNCDLAIESTMILHNPEVQEMIESIGIPVFIDRSSYESEALGRTEWIKLYGAMVNKEDAAFAHFAEQTKVISDLAGEQSTGKTVAFFSVGTDGTVTVRSGKDYIANMIKEGGGVYIFEDLDNGEGSSVSVSLSMEEFYNKANSADYLIYNGAIENGLSSVQDLVEKSDTFADFKAVKDDNVWQVGKSMYQATDTVGQFITDVHLMLTGGDESQMTFLSKVAS</sequence>
<feature type="region of interest" description="Disordered" evidence="2">
    <location>
        <begin position="1"/>
        <end position="87"/>
    </location>
</feature>
<dbReference type="EMBL" id="VUMV01000010">
    <property type="protein sequence ID" value="MST82908.1"/>
    <property type="molecule type" value="Genomic_DNA"/>
</dbReference>
<dbReference type="SUPFAM" id="SSF53807">
    <property type="entry name" value="Helical backbone' metal receptor"/>
    <property type="match status" value="1"/>
</dbReference>
<dbReference type="Pfam" id="PF01497">
    <property type="entry name" value="Peripla_BP_2"/>
    <property type="match status" value="1"/>
</dbReference>
<organism evidence="4 5">
    <name type="scientific">Bilifractor porci</name>
    <dbReference type="NCBI Taxonomy" id="2606636"/>
    <lineage>
        <taxon>Bacteria</taxon>
        <taxon>Bacillati</taxon>
        <taxon>Bacillota</taxon>
        <taxon>Clostridia</taxon>
        <taxon>Lachnospirales</taxon>
        <taxon>Lachnospiraceae</taxon>
        <taxon>Bilifractor</taxon>
    </lineage>
</organism>
<comment type="similarity">
    <text evidence="1">Belongs to the bacterial solute-binding protein 8 family.</text>
</comment>
<dbReference type="Proteomes" id="UP000466864">
    <property type="component" value="Unassembled WGS sequence"/>
</dbReference>
<evidence type="ECO:0000313" key="4">
    <source>
        <dbReference type="EMBL" id="MST82908.1"/>
    </source>
</evidence>